<reference evidence="6 7" key="1">
    <citation type="journal article" date="2017" name="BMC Genomics">
        <title>Genomic analysis of methanogenic archaea reveals a shift towards energy conservation.</title>
        <authorList>
            <person name="Gilmore S.P."/>
            <person name="Henske J.K."/>
            <person name="Sexton J.A."/>
            <person name="Solomon K.V."/>
            <person name="Seppala S."/>
            <person name="Yoo J.I."/>
            <person name="Huyett L.M."/>
            <person name="Pressman A."/>
            <person name="Cogan J.Z."/>
            <person name="Kivenson V."/>
            <person name="Peng X."/>
            <person name="Tan Y."/>
            <person name="Valentine D.L."/>
            <person name="O'Malley M.A."/>
        </authorList>
    </citation>
    <scope>NUCLEOTIDE SEQUENCE [LARGE SCALE GENOMIC DNA]</scope>
    <source>
        <strain evidence="6 7">M.o.H.</strain>
    </source>
</reference>
<dbReference type="AlphaFoldDB" id="A0A2A2H231"/>
<organism evidence="6 7">
    <name type="scientific">Methanobacterium bryantii</name>
    <dbReference type="NCBI Taxonomy" id="2161"/>
    <lineage>
        <taxon>Archaea</taxon>
        <taxon>Methanobacteriati</taxon>
        <taxon>Methanobacteriota</taxon>
        <taxon>Methanomada group</taxon>
        <taxon>Methanobacteria</taxon>
        <taxon>Methanobacteriales</taxon>
        <taxon>Methanobacteriaceae</taxon>
        <taxon>Methanobacterium</taxon>
    </lineage>
</organism>
<dbReference type="PANTHER" id="PTHR42198:SF1">
    <property type="entry name" value="INTEGRAL MEMBRANE PROTEIN"/>
    <property type="match status" value="1"/>
</dbReference>
<evidence type="ECO:0000313" key="7">
    <source>
        <dbReference type="Proteomes" id="UP000217784"/>
    </source>
</evidence>
<keyword evidence="4 5" id="KW-0472">Membrane</keyword>
<comment type="caution">
    <text evidence="6">The sequence shown here is derived from an EMBL/GenBank/DDBJ whole genome shotgun (WGS) entry which is preliminary data.</text>
</comment>
<gene>
    <name evidence="6" type="ORF">ASJ80_00390</name>
</gene>
<dbReference type="GO" id="GO:0016020">
    <property type="term" value="C:membrane"/>
    <property type="evidence" value="ECO:0007669"/>
    <property type="project" value="UniProtKB-SubCell"/>
</dbReference>
<keyword evidence="3 5" id="KW-1133">Transmembrane helix</keyword>
<dbReference type="RefSeq" id="WP_069582876.1">
    <property type="nucleotide sequence ID" value="NZ_LMVM01000038.1"/>
</dbReference>
<proteinExistence type="predicted"/>
<evidence type="ECO:0000256" key="2">
    <source>
        <dbReference type="ARBA" id="ARBA00022692"/>
    </source>
</evidence>
<evidence type="ECO:0000313" key="6">
    <source>
        <dbReference type="EMBL" id="PAV03449.1"/>
    </source>
</evidence>
<dbReference type="PANTHER" id="PTHR42198">
    <property type="entry name" value="INTEGRAL MEMBRANE PROTEIN"/>
    <property type="match status" value="1"/>
</dbReference>
<evidence type="ECO:0008006" key="8">
    <source>
        <dbReference type="Google" id="ProtNLM"/>
    </source>
</evidence>
<comment type="subcellular location">
    <subcellularLocation>
        <location evidence="1">Membrane</location>
        <topology evidence="1">Multi-pass membrane protein</topology>
    </subcellularLocation>
</comment>
<keyword evidence="7" id="KW-1185">Reference proteome</keyword>
<feature type="transmembrane region" description="Helical" evidence="5">
    <location>
        <begin position="96"/>
        <end position="118"/>
    </location>
</feature>
<feature type="transmembrane region" description="Helical" evidence="5">
    <location>
        <begin position="26"/>
        <end position="47"/>
    </location>
</feature>
<evidence type="ECO:0000256" key="3">
    <source>
        <dbReference type="ARBA" id="ARBA00022989"/>
    </source>
</evidence>
<feature type="transmembrane region" description="Helical" evidence="5">
    <location>
        <begin position="130"/>
        <end position="149"/>
    </location>
</feature>
<evidence type="ECO:0000256" key="1">
    <source>
        <dbReference type="ARBA" id="ARBA00004141"/>
    </source>
</evidence>
<keyword evidence="2 5" id="KW-0812">Transmembrane</keyword>
<dbReference type="SMART" id="SM01415">
    <property type="entry name" value="DUF106"/>
    <property type="match status" value="1"/>
</dbReference>
<dbReference type="OrthoDB" id="84619at2157"/>
<sequence>MVLEWIMAGLNSLFDPIIYYFGPNKFLAVFVIGAIISFVTTLANKLLVDQDRLMYLQDEMKEFNQEMVEARKTNDPKALAKVQKKQMEFMSLQKEMMLMSFRPMIVTFVPILIVFWWMAQSQLNNIVIQLPSFAYYILLVPIWHMFYHLSPGLSGMVIEWLGWYILAAFGFSFVFRKLMGLKSAGGM</sequence>
<protein>
    <recommendedName>
        <fullName evidence="8">DUF106 domain-containing protein</fullName>
    </recommendedName>
</protein>
<evidence type="ECO:0000256" key="5">
    <source>
        <dbReference type="SAM" id="Phobius"/>
    </source>
</evidence>
<dbReference type="Proteomes" id="UP000217784">
    <property type="component" value="Unassembled WGS sequence"/>
</dbReference>
<dbReference type="Pfam" id="PF01956">
    <property type="entry name" value="EMC3_TMCO1"/>
    <property type="match status" value="1"/>
</dbReference>
<name>A0A2A2H231_METBR</name>
<feature type="transmembrane region" description="Helical" evidence="5">
    <location>
        <begin position="161"/>
        <end position="179"/>
    </location>
</feature>
<accession>A0A2A2H231</accession>
<dbReference type="InterPro" id="IPR038978">
    <property type="entry name" value="MJ0935"/>
</dbReference>
<evidence type="ECO:0000256" key="4">
    <source>
        <dbReference type="ARBA" id="ARBA00023136"/>
    </source>
</evidence>
<dbReference type="EMBL" id="LMVM01000038">
    <property type="protein sequence ID" value="PAV03449.1"/>
    <property type="molecule type" value="Genomic_DNA"/>
</dbReference>
<dbReference type="InterPro" id="IPR002809">
    <property type="entry name" value="EMC3/TMCO1"/>
</dbReference>